<keyword evidence="3" id="KW-1185">Reference proteome</keyword>
<dbReference type="AlphaFoldDB" id="A0A923L1C2"/>
<accession>A0A923L1C2</accession>
<name>A0A923L1C2_9FIRM</name>
<organism evidence="2 3">
    <name type="scientific">Anaerofilum hominis</name>
    <dbReference type="NCBI Taxonomy" id="2763016"/>
    <lineage>
        <taxon>Bacteria</taxon>
        <taxon>Bacillati</taxon>
        <taxon>Bacillota</taxon>
        <taxon>Clostridia</taxon>
        <taxon>Eubacteriales</taxon>
        <taxon>Oscillospiraceae</taxon>
        <taxon>Anaerofilum</taxon>
    </lineage>
</organism>
<dbReference type="Pfam" id="PF13240">
    <property type="entry name" value="Zn_Ribbon_1"/>
    <property type="match status" value="1"/>
</dbReference>
<comment type="caution">
    <text evidence="2">The sequence shown here is derived from an EMBL/GenBank/DDBJ whole genome shotgun (WGS) entry which is preliminary data.</text>
</comment>
<reference evidence="2" key="1">
    <citation type="submission" date="2020-08" db="EMBL/GenBank/DDBJ databases">
        <title>Genome public.</title>
        <authorList>
            <person name="Liu C."/>
            <person name="Sun Q."/>
        </authorList>
    </citation>
    <scope>NUCLEOTIDE SEQUENCE</scope>
    <source>
        <strain evidence="2">BX8</strain>
    </source>
</reference>
<proteinExistence type="predicted"/>
<evidence type="ECO:0000259" key="1">
    <source>
        <dbReference type="Pfam" id="PF13240"/>
    </source>
</evidence>
<sequence>MDAAREVANKAVDTAENLAARGRDKLDRMSLENELAKAQRQLGALVYSLRKSGEENPGLVDHYIEIIAGVEEKLNEHEAAQAERYCVSICPECGAEVAEDAGFCSHCGAKLS</sequence>
<dbReference type="Proteomes" id="UP000659630">
    <property type="component" value="Unassembled WGS sequence"/>
</dbReference>
<protein>
    <submittedName>
        <fullName evidence="2">Zinc ribbon domain-containing protein</fullName>
    </submittedName>
</protein>
<dbReference type="EMBL" id="JACONZ010000004">
    <property type="protein sequence ID" value="MBC5582020.1"/>
    <property type="molecule type" value="Genomic_DNA"/>
</dbReference>
<feature type="domain" description="Zinc-ribbon" evidence="1">
    <location>
        <begin position="90"/>
        <end position="111"/>
    </location>
</feature>
<dbReference type="InterPro" id="IPR026870">
    <property type="entry name" value="Zinc_ribbon_dom"/>
</dbReference>
<evidence type="ECO:0000313" key="2">
    <source>
        <dbReference type="EMBL" id="MBC5582020.1"/>
    </source>
</evidence>
<evidence type="ECO:0000313" key="3">
    <source>
        <dbReference type="Proteomes" id="UP000659630"/>
    </source>
</evidence>
<gene>
    <name evidence="2" type="ORF">H8S23_10935</name>
</gene>